<comment type="catalytic activity">
    <reaction evidence="1">
        <text>Hydrolysis of terminal non-reducing N-acetyl-D-hexosamine residues in N-acetyl-beta-D-hexosaminides.</text>
        <dbReference type="EC" id="3.2.1.52"/>
    </reaction>
</comment>
<comment type="caution">
    <text evidence="7">The sequence shown here is derived from an EMBL/GenBank/DDBJ whole genome shotgun (WGS) entry which is preliminary data.</text>
</comment>
<accession>A0A7Y9R077</accession>
<sequence length="572" mass="61555">MTTPHPPHPSAPSSTLEALRLPPFHLDDAGIAWVADQLRTLTTKQKVRQLFNVAAHGDDEAQVAALAALGVGGVTRFGGADLDASWRATRALIERSEIPLLISGDIEGGAIGLPFGTALPNQLGLAATGSTALAEEAVTVLAREARAMGYNWTFTPVTDLNAAFRSAIVATRSYGSDPDTVLAQARVNVATFQRHGIAATAKHWPGEGFDDRDQHLVTTINPLDMPAWREHFGRIYRGLIDDGLMTVMSAHIALPAYAREHGATGLELCRPACVSRCLNEDLLRGELGFNGLIVSDASGMAGLSSWASRAECIPEVIANGCDVLLFPSPFEADFGHVLRALSDGRLTEARVEEAVTRVLGLKAALGLHRKTLDELLPPLEQARAVVRQPAHLAVEQRVASASVTLVKDVRGLLPLSVERHRRIVVVTDPARGGFAGQAPKELEVPALLAAHGFEVRAFDTAQPPTPADTDLVLYLLAQESLLVQSHIYLDWARLHGHWTTAMRRYWHDIPCALVSFGQPYYLYDAPRMPCVVNAYTAASPVQHAVVRKLLGAEAFTGISPVDAFCGLPDAAY</sequence>
<dbReference type="AlphaFoldDB" id="A0A7Y9R077"/>
<evidence type="ECO:0000256" key="4">
    <source>
        <dbReference type="ARBA" id="ARBA00022801"/>
    </source>
</evidence>
<dbReference type="InterPro" id="IPR036881">
    <property type="entry name" value="Glyco_hydro_3_C_sf"/>
</dbReference>
<proteinExistence type="inferred from homology"/>
<protein>
    <recommendedName>
        <fullName evidence="3">beta-N-acetylhexosaminidase</fullName>
        <ecNumber evidence="3">3.2.1.52</ecNumber>
    </recommendedName>
</protein>
<dbReference type="EC" id="3.2.1.52" evidence="3"/>
<dbReference type="Proteomes" id="UP000518288">
    <property type="component" value="Unassembled WGS sequence"/>
</dbReference>
<dbReference type="InterPro" id="IPR017853">
    <property type="entry name" value="GH"/>
</dbReference>
<evidence type="ECO:0000313" key="8">
    <source>
        <dbReference type="Proteomes" id="UP000518288"/>
    </source>
</evidence>
<dbReference type="GO" id="GO:0005975">
    <property type="term" value="P:carbohydrate metabolic process"/>
    <property type="evidence" value="ECO:0007669"/>
    <property type="project" value="InterPro"/>
</dbReference>
<organism evidence="7 8">
    <name type="scientific">Sphaerotilus montanus</name>
    <dbReference type="NCBI Taxonomy" id="522889"/>
    <lineage>
        <taxon>Bacteria</taxon>
        <taxon>Pseudomonadati</taxon>
        <taxon>Pseudomonadota</taxon>
        <taxon>Betaproteobacteria</taxon>
        <taxon>Burkholderiales</taxon>
        <taxon>Sphaerotilaceae</taxon>
        <taxon>Sphaerotilus</taxon>
    </lineage>
</organism>
<keyword evidence="8" id="KW-1185">Reference proteome</keyword>
<evidence type="ECO:0000313" key="7">
    <source>
        <dbReference type="EMBL" id="NYG33174.1"/>
    </source>
</evidence>
<dbReference type="PROSITE" id="PS00775">
    <property type="entry name" value="GLYCOSYL_HYDROL_F3"/>
    <property type="match status" value="1"/>
</dbReference>
<evidence type="ECO:0000259" key="6">
    <source>
        <dbReference type="Pfam" id="PF00933"/>
    </source>
</evidence>
<name>A0A7Y9R077_9BURK</name>
<dbReference type="InterPro" id="IPR036962">
    <property type="entry name" value="Glyco_hydro_3_N_sf"/>
</dbReference>
<reference evidence="7 8" key="1">
    <citation type="submission" date="2020-07" db="EMBL/GenBank/DDBJ databases">
        <title>Genomic Encyclopedia of Archaeal and Bacterial Type Strains, Phase II (KMG-II): from individual species to whole genera.</title>
        <authorList>
            <person name="Goeker M."/>
        </authorList>
    </citation>
    <scope>NUCLEOTIDE SEQUENCE [LARGE SCALE GENOMIC DNA]</scope>
    <source>
        <strain evidence="7 8">DSM 21226</strain>
    </source>
</reference>
<dbReference type="SUPFAM" id="SSF51445">
    <property type="entry name" value="(Trans)glycosidases"/>
    <property type="match status" value="1"/>
</dbReference>
<dbReference type="GO" id="GO:0009254">
    <property type="term" value="P:peptidoglycan turnover"/>
    <property type="evidence" value="ECO:0007669"/>
    <property type="project" value="TreeGrafter"/>
</dbReference>
<dbReference type="PANTHER" id="PTHR30480:SF13">
    <property type="entry name" value="BETA-HEXOSAMINIDASE"/>
    <property type="match status" value="1"/>
</dbReference>
<dbReference type="PANTHER" id="PTHR30480">
    <property type="entry name" value="BETA-HEXOSAMINIDASE-RELATED"/>
    <property type="match status" value="1"/>
</dbReference>
<dbReference type="InterPro" id="IPR019800">
    <property type="entry name" value="Glyco_hydro_3_AS"/>
</dbReference>
<dbReference type="InterPro" id="IPR001764">
    <property type="entry name" value="Glyco_hydro_3_N"/>
</dbReference>
<feature type="domain" description="Glycoside hydrolase family 3 N-terminal" evidence="6">
    <location>
        <begin position="42"/>
        <end position="360"/>
    </location>
</feature>
<dbReference type="InterPro" id="IPR050226">
    <property type="entry name" value="NagZ_Beta-hexosaminidase"/>
</dbReference>
<evidence type="ECO:0000256" key="3">
    <source>
        <dbReference type="ARBA" id="ARBA00012663"/>
    </source>
</evidence>
<evidence type="ECO:0000256" key="5">
    <source>
        <dbReference type="ARBA" id="ARBA00023295"/>
    </source>
</evidence>
<dbReference type="Pfam" id="PF00933">
    <property type="entry name" value="Glyco_hydro_3"/>
    <property type="match status" value="1"/>
</dbReference>
<dbReference type="RefSeq" id="WP_179633975.1">
    <property type="nucleotide sequence ID" value="NZ_JACCFH010000001.1"/>
</dbReference>
<dbReference type="PRINTS" id="PR00133">
    <property type="entry name" value="GLHYDRLASE3"/>
</dbReference>
<dbReference type="EMBL" id="JACCFH010000001">
    <property type="protein sequence ID" value="NYG33174.1"/>
    <property type="molecule type" value="Genomic_DNA"/>
</dbReference>
<dbReference type="GO" id="GO:0004563">
    <property type="term" value="F:beta-N-acetylhexosaminidase activity"/>
    <property type="evidence" value="ECO:0007669"/>
    <property type="project" value="UniProtKB-EC"/>
</dbReference>
<gene>
    <name evidence="7" type="ORF">BDD16_002160</name>
</gene>
<keyword evidence="4 7" id="KW-0378">Hydrolase</keyword>
<evidence type="ECO:0000256" key="1">
    <source>
        <dbReference type="ARBA" id="ARBA00001231"/>
    </source>
</evidence>
<evidence type="ECO:0000256" key="2">
    <source>
        <dbReference type="ARBA" id="ARBA00005336"/>
    </source>
</evidence>
<keyword evidence="5 7" id="KW-0326">Glycosidase</keyword>
<comment type="similarity">
    <text evidence="2">Belongs to the glycosyl hydrolase 3 family.</text>
</comment>
<dbReference type="Gene3D" id="3.40.50.1700">
    <property type="entry name" value="Glycoside hydrolase family 3 C-terminal domain"/>
    <property type="match status" value="1"/>
</dbReference>
<dbReference type="Gene3D" id="3.20.20.300">
    <property type="entry name" value="Glycoside hydrolase, family 3, N-terminal domain"/>
    <property type="match status" value="1"/>
</dbReference>